<dbReference type="InterPro" id="IPR036388">
    <property type="entry name" value="WH-like_DNA-bd_sf"/>
</dbReference>
<dbReference type="OrthoDB" id="3803910at2"/>
<dbReference type="RefSeq" id="WP_145227149.1">
    <property type="nucleotide sequence ID" value="NZ_VIVQ01000001.1"/>
</dbReference>
<dbReference type="AlphaFoldDB" id="A0A561EB67"/>
<gene>
    <name evidence="1" type="ORF">BKA23_1668</name>
</gene>
<keyword evidence="2" id="KW-1185">Reference proteome</keyword>
<dbReference type="InterPro" id="IPR036390">
    <property type="entry name" value="WH_DNA-bd_sf"/>
</dbReference>
<dbReference type="SUPFAM" id="SSF46785">
    <property type="entry name" value="Winged helix' DNA-binding domain"/>
    <property type="match status" value="1"/>
</dbReference>
<dbReference type="Proteomes" id="UP000318297">
    <property type="component" value="Unassembled WGS sequence"/>
</dbReference>
<organism evidence="1 2">
    <name type="scientific">Rudaeicoccus suwonensis</name>
    <dbReference type="NCBI Taxonomy" id="657409"/>
    <lineage>
        <taxon>Bacteria</taxon>
        <taxon>Bacillati</taxon>
        <taxon>Actinomycetota</taxon>
        <taxon>Actinomycetes</taxon>
        <taxon>Micrococcales</taxon>
        <taxon>Dermacoccaceae</taxon>
        <taxon>Rudaeicoccus</taxon>
    </lineage>
</organism>
<evidence type="ECO:0000313" key="2">
    <source>
        <dbReference type="Proteomes" id="UP000318297"/>
    </source>
</evidence>
<name>A0A561EB67_9MICO</name>
<sequence length="371" mass="40188">MGASDDPGALPRCLSQLLIAHTIQIDNWFEQHSPHRTTLGASPGQGPWLISYAFYANLLRWLAREPVPVSSVAALSGTVNLPGLHRWGYLRISGWAGPGKPVPPAATLALTAAGERACDHWAAAADDTAAVWREQFDEADAQLREALSGLRDCLGRPAPPYLPVIAASKKFGRQPEWHSPDLPPSEETTALLSAVLHTFIADYEQPGEISLPLASDVLRVLSVQPTPVTEAIRDSGISREAFTAALTPLLKYGHVAMEKAAAGRVKMVRLTERGAQAVADHEARLTWVTGNWRTDSAQARWMDQAREAATQILHRRDDGGSVLGRLLVPPPDGWRHRAPFSRQTRAVAQDPAAALAHCPMVLHRGGYPDGC</sequence>
<proteinExistence type="predicted"/>
<dbReference type="GO" id="GO:0003677">
    <property type="term" value="F:DNA binding"/>
    <property type="evidence" value="ECO:0007669"/>
    <property type="project" value="UniProtKB-KW"/>
</dbReference>
<accession>A0A561EB67</accession>
<dbReference type="Gene3D" id="1.10.10.10">
    <property type="entry name" value="Winged helix-like DNA-binding domain superfamily/Winged helix DNA-binding domain"/>
    <property type="match status" value="1"/>
</dbReference>
<reference evidence="1 2" key="1">
    <citation type="submission" date="2019-06" db="EMBL/GenBank/DDBJ databases">
        <title>Sequencing the genomes of 1000 actinobacteria strains.</title>
        <authorList>
            <person name="Klenk H.-P."/>
        </authorList>
    </citation>
    <scope>NUCLEOTIDE SEQUENCE [LARGE SCALE GENOMIC DNA]</scope>
    <source>
        <strain evidence="1 2">DSM 19560</strain>
    </source>
</reference>
<evidence type="ECO:0000313" key="1">
    <source>
        <dbReference type="EMBL" id="TWE12848.1"/>
    </source>
</evidence>
<keyword evidence="1" id="KW-0238">DNA-binding</keyword>
<dbReference type="EMBL" id="VIVQ01000001">
    <property type="protein sequence ID" value="TWE12848.1"/>
    <property type="molecule type" value="Genomic_DNA"/>
</dbReference>
<protein>
    <submittedName>
        <fullName evidence="1">DNA-binding MarR family transcriptional regulator</fullName>
    </submittedName>
</protein>
<comment type="caution">
    <text evidence="1">The sequence shown here is derived from an EMBL/GenBank/DDBJ whole genome shotgun (WGS) entry which is preliminary data.</text>
</comment>